<evidence type="ECO:0000313" key="2">
    <source>
        <dbReference type="Proteomes" id="UP000830275"/>
    </source>
</evidence>
<protein>
    <submittedName>
        <fullName evidence="1">Pagr</fullName>
    </submittedName>
</protein>
<name>A0AAE6R7Y8_9ABAC</name>
<dbReference type="EMBL" id="MN233792">
    <property type="protein sequence ID" value="QHB21767.1"/>
    <property type="molecule type" value="Genomic_DNA"/>
</dbReference>
<proteinExistence type="predicted"/>
<accession>A0AAE6R7Y8</accession>
<reference evidence="1 2" key="1">
    <citation type="journal article" date="2019" name="Viruses">
        <title>Genome Analysis of a Novel Clade II.b Alphabaculovirus Obtained from Artaxa digramma.</title>
        <authorList>
            <person name="Li J."/>
            <person name="Duan X."/>
            <person name="Wang Q."/>
            <person name="Zhang L."/>
            <person name="Deng F."/>
            <person name="Wang H."/>
            <person name="Hu Z."/>
            <person name="Wang M."/>
            <person name="Wang J."/>
        </authorList>
    </citation>
    <scope>NUCLEOTIDE SEQUENCE [LARGE SCALE GENOMIC DNA]</scope>
    <source>
        <strain evidence="1 2">424</strain>
    </source>
</reference>
<organism evidence="1 2">
    <name type="scientific">Artaxa digramma nucleopolyhedrovirus</name>
    <dbReference type="NCBI Taxonomy" id="3070910"/>
    <lineage>
        <taxon>Viruses</taxon>
        <taxon>Viruses incertae sedis</taxon>
        <taxon>Naldaviricetes</taxon>
        <taxon>Lefavirales</taxon>
        <taxon>Baculoviridae</taxon>
        <taxon>Alphabaculovirus</taxon>
        <taxon>Alphabaculovirus ardigrammae</taxon>
    </lineage>
</organism>
<gene>
    <name evidence="1" type="primary">pagr</name>
    <name evidence="1" type="ORF">Eudi_ORF108</name>
</gene>
<evidence type="ECO:0000313" key="1">
    <source>
        <dbReference type="EMBL" id="QHB21767.1"/>
    </source>
</evidence>
<keyword evidence="2" id="KW-1185">Reference proteome</keyword>
<dbReference type="Proteomes" id="UP000830275">
    <property type="component" value="Segment"/>
</dbReference>
<sequence length="579" mass="66435">MDNWLLVDFDSIQHSFIGVQKQFLQNVNDIGDKNLFNMLVDLRQKYADYKVKLNSFNGDINLKLALLGLHRSDQKVISSLFKLINNHVVRSVEKASSNFNKPRKNLNNFMSSQHRSDGDDYYERNDHQDDFEIDRNVSTDRAIPAQAININAVSTADSLTGIDFSQTDVVNFNQFETPQENNLNFVIDMKEKNIDSVFEEILRYGNTINLHNNELSNFKYKIELNILLEMDVPHIDINAGGEITINKYVCAGIVAKALFYNNISHLDFTTIKAAALVNNIYKVKLFCILQYLTNICRLINYDYKKFNEDITFQIVNYNDTDLQNNKKIIDFNNVKIKLYDYDENVDTLETYNDGDLLMMYVNHTTGGGFDATDAGVDKKSLQFLEFPELFAVSHYLHGALNESQVLLISNLYKVNNVKSMPSGDIVYIGNEFLAESIVTVDIMATFTNRQKFDRFAADNGGLIVVDENYLRVETSKLIGGFTKFEKYFIKNEEDRNTIFSGSYGEAYASNYTFRFLLECAAVMSLNFNFCYFANDQELYSELTDTLNVLKNISDLTVGDLYKKLTKYQFSTLGANNFIK</sequence>